<keyword evidence="3" id="KW-1185">Reference proteome</keyword>
<keyword evidence="1" id="KW-0472">Membrane</keyword>
<feature type="transmembrane region" description="Helical" evidence="1">
    <location>
        <begin position="241"/>
        <end position="259"/>
    </location>
</feature>
<evidence type="ECO:0000313" key="2">
    <source>
        <dbReference type="EMBL" id="SDH28327.1"/>
    </source>
</evidence>
<evidence type="ECO:0000313" key="3">
    <source>
        <dbReference type="Proteomes" id="UP000243588"/>
    </source>
</evidence>
<feature type="transmembrane region" description="Helical" evidence="1">
    <location>
        <begin position="294"/>
        <end position="311"/>
    </location>
</feature>
<accession>A0A1G8B556</accession>
<keyword evidence="1" id="KW-1133">Transmembrane helix</keyword>
<feature type="transmembrane region" description="Helical" evidence="1">
    <location>
        <begin position="12"/>
        <end position="31"/>
    </location>
</feature>
<reference evidence="3" key="1">
    <citation type="submission" date="2016-10" db="EMBL/GenBank/DDBJ databases">
        <authorList>
            <person name="Varghese N."/>
            <person name="Submissions S."/>
        </authorList>
    </citation>
    <scope>NUCLEOTIDE SEQUENCE [LARGE SCALE GENOMIC DNA]</scope>
    <source>
        <strain evidence="3">DSM 23313</strain>
    </source>
</reference>
<keyword evidence="1" id="KW-0812">Transmembrane</keyword>
<feature type="transmembrane region" description="Helical" evidence="1">
    <location>
        <begin position="76"/>
        <end position="107"/>
    </location>
</feature>
<dbReference type="RefSeq" id="WP_090404706.1">
    <property type="nucleotide sequence ID" value="NZ_FNDQ01000001.1"/>
</dbReference>
<feature type="transmembrane region" description="Helical" evidence="1">
    <location>
        <begin position="43"/>
        <end position="64"/>
    </location>
</feature>
<gene>
    <name evidence="2" type="ORF">SAMN05421818_101159</name>
</gene>
<evidence type="ECO:0000256" key="1">
    <source>
        <dbReference type="SAM" id="Phobius"/>
    </source>
</evidence>
<proteinExistence type="predicted"/>
<dbReference type="EMBL" id="FNDQ01000001">
    <property type="protein sequence ID" value="SDH28327.1"/>
    <property type="molecule type" value="Genomic_DNA"/>
</dbReference>
<dbReference type="Proteomes" id="UP000243588">
    <property type="component" value="Unassembled WGS sequence"/>
</dbReference>
<feature type="transmembrane region" description="Helical" evidence="1">
    <location>
        <begin position="265"/>
        <end position="282"/>
    </location>
</feature>
<dbReference type="STRING" id="702745.SAMN05421818_101159"/>
<feature type="transmembrane region" description="Helical" evidence="1">
    <location>
        <begin position="207"/>
        <end position="229"/>
    </location>
</feature>
<name>A0A1G8B556_9FLAO</name>
<feature type="transmembrane region" description="Helical" evidence="1">
    <location>
        <begin position="162"/>
        <end position="182"/>
    </location>
</feature>
<protein>
    <recommendedName>
        <fullName evidence="4">EpsG family protein</fullName>
    </recommendedName>
</protein>
<dbReference type="AlphaFoldDB" id="A0A1G8B556"/>
<feature type="transmembrane region" description="Helical" evidence="1">
    <location>
        <begin position="127"/>
        <end position="150"/>
    </location>
</feature>
<organism evidence="2 3">
    <name type="scientific">Myroides phaeus</name>
    <dbReference type="NCBI Taxonomy" id="702745"/>
    <lineage>
        <taxon>Bacteria</taxon>
        <taxon>Pseudomonadati</taxon>
        <taxon>Bacteroidota</taxon>
        <taxon>Flavobacteriia</taxon>
        <taxon>Flavobacteriales</taxon>
        <taxon>Flavobacteriaceae</taxon>
        <taxon>Myroides</taxon>
    </lineage>
</organism>
<sequence length="312" mass="36635">MLASIFSKTKPINYIILTLLILIISVLYLFIDQEHLIWTRFEVVKRSVLIGMLLLMMYLSQFIVTRNRLVKDNAYVPLLFVSFLMLFPTVLGHSRVIVSSFFIMLALRRLFSLHSLKQSKEKVFDASLWIFVAGLFHFWSVLYFLLLFFAITFFGSKDYRNWFIPIIAFFTVTVFLFLYLLINEISYIDWFWSKCKISFDFMYFENVYQNIALAIFVSISLLFFVSQATSISSKPYNMQSTYKKMLLSFLIGVAIYVISADKNNGTLLFTFFPLSLLGANYIENLPQAWRREAVVYSVFFIGLFFYIAQIIL</sequence>
<evidence type="ECO:0008006" key="4">
    <source>
        <dbReference type="Google" id="ProtNLM"/>
    </source>
</evidence>